<dbReference type="AlphaFoldDB" id="A0A9N9JAG9"/>
<proteinExistence type="predicted"/>
<dbReference type="OrthoDB" id="2424260at2759"/>
<reference evidence="1" key="1">
    <citation type="submission" date="2021-06" db="EMBL/GenBank/DDBJ databases">
        <authorList>
            <person name="Kallberg Y."/>
            <person name="Tangrot J."/>
            <person name="Rosling A."/>
        </authorList>
    </citation>
    <scope>NUCLEOTIDE SEQUENCE</scope>
    <source>
        <strain evidence="1">FL966</strain>
    </source>
</reference>
<keyword evidence="2" id="KW-1185">Reference proteome</keyword>
<evidence type="ECO:0000313" key="2">
    <source>
        <dbReference type="Proteomes" id="UP000789759"/>
    </source>
</evidence>
<protein>
    <submittedName>
        <fullName evidence="1">8268_t:CDS:1</fullName>
    </submittedName>
</protein>
<gene>
    <name evidence="1" type="ORF">CPELLU_LOCUS15969</name>
</gene>
<name>A0A9N9JAG9_9GLOM</name>
<organism evidence="1 2">
    <name type="scientific">Cetraspora pellucida</name>
    <dbReference type="NCBI Taxonomy" id="1433469"/>
    <lineage>
        <taxon>Eukaryota</taxon>
        <taxon>Fungi</taxon>
        <taxon>Fungi incertae sedis</taxon>
        <taxon>Mucoromycota</taxon>
        <taxon>Glomeromycotina</taxon>
        <taxon>Glomeromycetes</taxon>
        <taxon>Diversisporales</taxon>
        <taxon>Gigasporaceae</taxon>
        <taxon>Cetraspora</taxon>
    </lineage>
</organism>
<comment type="caution">
    <text evidence="1">The sequence shown here is derived from an EMBL/GenBank/DDBJ whole genome shotgun (WGS) entry which is preliminary data.</text>
</comment>
<sequence length="130" mass="15318">MSEIQSYEYNFDKSYVDYKLLEDGINLVPSELIAVDDDLSVIEEGEDLVSENGSLDNEPEDSPLKEIYVEQTFVSFDMLEQCLKRYSTRMRFETKIVRAEKEDNIFVHKTYKYRHSGKYLPKKKLDPTQN</sequence>
<dbReference type="EMBL" id="CAJVQA010022246">
    <property type="protein sequence ID" value="CAG8772895.1"/>
    <property type="molecule type" value="Genomic_DNA"/>
</dbReference>
<accession>A0A9N9JAG9</accession>
<evidence type="ECO:0000313" key="1">
    <source>
        <dbReference type="EMBL" id="CAG8772895.1"/>
    </source>
</evidence>
<dbReference type="Proteomes" id="UP000789759">
    <property type="component" value="Unassembled WGS sequence"/>
</dbReference>